<evidence type="ECO:0000256" key="1">
    <source>
        <dbReference type="ARBA" id="ARBA00022705"/>
    </source>
</evidence>
<keyword evidence="4" id="KW-0378">Hydrolase</keyword>
<dbReference type="GO" id="GO:0003678">
    <property type="term" value="F:DNA helicase activity"/>
    <property type="evidence" value="ECO:0007669"/>
    <property type="project" value="UniProtKB-EC"/>
</dbReference>
<evidence type="ECO:0000259" key="3">
    <source>
        <dbReference type="Pfam" id="PF00772"/>
    </source>
</evidence>
<dbReference type="InterPro" id="IPR036185">
    <property type="entry name" value="DNA_heli_DnaB-like_N_sf"/>
</dbReference>
<accession>A0A3B1D4J6</accession>
<gene>
    <name evidence="4" type="ORF">MNBD_NITROSPIRAE02-1221</name>
</gene>
<dbReference type="GO" id="GO:0003677">
    <property type="term" value="F:DNA binding"/>
    <property type="evidence" value="ECO:0007669"/>
    <property type="project" value="UniProtKB-KW"/>
</dbReference>
<organism evidence="4">
    <name type="scientific">hydrothermal vent metagenome</name>
    <dbReference type="NCBI Taxonomy" id="652676"/>
    <lineage>
        <taxon>unclassified sequences</taxon>
        <taxon>metagenomes</taxon>
        <taxon>ecological metagenomes</taxon>
    </lineage>
</organism>
<evidence type="ECO:0000313" key="4">
    <source>
        <dbReference type="EMBL" id="VAX31094.1"/>
    </source>
</evidence>
<name>A0A3B1D4J6_9ZZZZ</name>
<dbReference type="GO" id="GO:0006260">
    <property type="term" value="P:DNA replication"/>
    <property type="evidence" value="ECO:0007669"/>
    <property type="project" value="UniProtKB-KW"/>
</dbReference>
<dbReference type="Gene3D" id="1.10.860.10">
    <property type="entry name" value="DNAb Helicase, Chain A"/>
    <property type="match status" value="1"/>
</dbReference>
<sequence length="31" mass="3366">MATIDEALDKLPPQNLEAEQSILGAILLDNE</sequence>
<dbReference type="EMBL" id="UOGH01000196">
    <property type="protein sequence ID" value="VAX31094.1"/>
    <property type="molecule type" value="Genomic_DNA"/>
</dbReference>
<dbReference type="EC" id="3.6.4.12" evidence="4"/>
<proteinExistence type="predicted"/>
<feature type="non-terminal residue" evidence="4">
    <location>
        <position position="31"/>
    </location>
</feature>
<dbReference type="Pfam" id="PF00772">
    <property type="entry name" value="DnaB"/>
    <property type="match status" value="1"/>
</dbReference>
<feature type="domain" description="DNA helicase DnaB-like N-terminal" evidence="3">
    <location>
        <begin position="12"/>
        <end position="31"/>
    </location>
</feature>
<dbReference type="InterPro" id="IPR007693">
    <property type="entry name" value="DNA_helicase_DnaB-like_N"/>
</dbReference>
<dbReference type="InterPro" id="IPR016136">
    <property type="entry name" value="DNA_helicase_N/primase_C"/>
</dbReference>
<dbReference type="AlphaFoldDB" id="A0A3B1D4J6"/>
<keyword evidence="4" id="KW-0547">Nucleotide-binding</keyword>
<reference evidence="4" key="1">
    <citation type="submission" date="2018-06" db="EMBL/GenBank/DDBJ databases">
        <authorList>
            <person name="Zhirakovskaya E."/>
        </authorList>
    </citation>
    <scope>NUCLEOTIDE SEQUENCE</scope>
</reference>
<keyword evidence="1" id="KW-0235">DNA replication</keyword>
<dbReference type="GO" id="GO:0016787">
    <property type="term" value="F:hydrolase activity"/>
    <property type="evidence" value="ECO:0007669"/>
    <property type="project" value="UniProtKB-KW"/>
</dbReference>
<dbReference type="SUPFAM" id="SSF48024">
    <property type="entry name" value="N-terminal domain of DnaB helicase"/>
    <property type="match status" value="1"/>
</dbReference>
<keyword evidence="4" id="KW-0067">ATP-binding</keyword>
<keyword evidence="2" id="KW-0238">DNA-binding</keyword>
<protein>
    <submittedName>
        <fullName evidence="4">Replicative DNA helicase (DnaB)</fullName>
        <ecNumber evidence="4">3.6.4.12</ecNumber>
    </submittedName>
</protein>
<evidence type="ECO:0000256" key="2">
    <source>
        <dbReference type="ARBA" id="ARBA00023125"/>
    </source>
</evidence>
<dbReference type="GO" id="GO:0005524">
    <property type="term" value="F:ATP binding"/>
    <property type="evidence" value="ECO:0007669"/>
    <property type="project" value="InterPro"/>
</dbReference>
<keyword evidence="4" id="KW-0347">Helicase</keyword>